<organism evidence="2 3">
    <name type="scientific">Australozyma saopauloensis</name>
    <dbReference type="NCBI Taxonomy" id="291208"/>
    <lineage>
        <taxon>Eukaryota</taxon>
        <taxon>Fungi</taxon>
        <taxon>Dikarya</taxon>
        <taxon>Ascomycota</taxon>
        <taxon>Saccharomycotina</taxon>
        <taxon>Pichiomycetes</taxon>
        <taxon>Metschnikowiaceae</taxon>
        <taxon>Australozyma</taxon>
    </lineage>
</organism>
<feature type="compositionally biased region" description="Basic and acidic residues" evidence="1">
    <location>
        <begin position="445"/>
        <end position="457"/>
    </location>
</feature>
<dbReference type="RefSeq" id="XP_062878684.1">
    <property type="nucleotide sequence ID" value="XM_063022614.1"/>
</dbReference>
<feature type="compositionally biased region" description="Polar residues" evidence="1">
    <location>
        <begin position="272"/>
        <end position="289"/>
    </location>
</feature>
<feature type="compositionally biased region" description="Polar residues" evidence="1">
    <location>
        <begin position="252"/>
        <end position="263"/>
    </location>
</feature>
<evidence type="ECO:0000256" key="1">
    <source>
        <dbReference type="SAM" id="MobiDB-lite"/>
    </source>
</evidence>
<evidence type="ECO:0000313" key="3">
    <source>
        <dbReference type="Proteomes" id="UP001338582"/>
    </source>
</evidence>
<feature type="region of interest" description="Disordered" evidence="1">
    <location>
        <begin position="29"/>
        <end position="76"/>
    </location>
</feature>
<feature type="compositionally biased region" description="Basic and acidic residues" evidence="1">
    <location>
        <begin position="39"/>
        <end position="51"/>
    </location>
</feature>
<dbReference type="AlphaFoldDB" id="A0AAX4HCI1"/>
<dbReference type="EMBL" id="CP138897">
    <property type="protein sequence ID" value="WPK26303.1"/>
    <property type="molecule type" value="Genomic_DNA"/>
</dbReference>
<proteinExistence type="predicted"/>
<feature type="region of interest" description="Disordered" evidence="1">
    <location>
        <begin position="221"/>
        <end position="344"/>
    </location>
</feature>
<feature type="region of interest" description="Disordered" evidence="1">
    <location>
        <begin position="358"/>
        <end position="468"/>
    </location>
</feature>
<reference evidence="2 3" key="1">
    <citation type="submission" date="2023-10" db="EMBL/GenBank/DDBJ databases">
        <title>Draft Genome Sequence of Candida saopaulonensis from a very Premature Infant with Sepsis.</title>
        <authorList>
            <person name="Ning Y."/>
            <person name="Dai R."/>
            <person name="Xiao M."/>
            <person name="Xu Y."/>
            <person name="Yan Q."/>
            <person name="Zhang L."/>
        </authorList>
    </citation>
    <scope>NUCLEOTIDE SEQUENCE [LARGE SCALE GENOMIC DNA]</scope>
    <source>
        <strain evidence="2 3">19XY460</strain>
    </source>
</reference>
<dbReference type="GeneID" id="88174715"/>
<dbReference type="Proteomes" id="UP001338582">
    <property type="component" value="Chromosome 4"/>
</dbReference>
<name>A0AAX4HCI1_9ASCO</name>
<feature type="compositionally biased region" description="Low complexity" evidence="1">
    <location>
        <begin position="293"/>
        <end position="304"/>
    </location>
</feature>
<gene>
    <name evidence="2" type="ORF">PUMCH_003652</name>
</gene>
<sequence length="468" mass="50551">MSIAQQPVSIGERKTDNFLLRLSKLSQERIGHSQMLGGEKLEAAGRSRDGPPPKPPRPVKLGSLGTVGENNNAQPNNVALKGVKKQVSQRKMSAISILGQENDVAPKLPPRPAKPTSLLTSNSALRDNGIQTQSKIPETTLAHIEFELPTYVARSNGSDVLSTTKENLRKSIPPPKPAKIPLPSMEKQGFHRATAAGNAPLKPTKPAFGSNGVSMLKNIPLQMQPALKPTVRTKTPTELKKPTSPKPAKPQKPSTIHSAQANEIITHRDSNNSESNLEITPKSNLNSHSILAKPQNKPIKPIKPTTSQAAQLQRAPTKPALERPTKSRPTQSPQAQTTQPSSLDFRATLSSVIRAQTLPQFGTPKAPEPIVRAQTVSSTSSSKPEKLTHPNKARSKGPKRRLPNQKAKAQVHEKTGAKKNSNSENPGLSPDIIESPTNGVTLTADPHHLHPVKERKVPPPKAKKPTFH</sequence>
<feature type="compositionally biased region" description="Low complexity" evidence="1">
    <location>
        <begin position="329"/>
        <end position="342"/>
    </location>
</feature>
<keyword evidence="3" id="KW-1185">Reference proteome</keyword>
<accession>A0AAX4HCI1</accession>
<feature type="compositionally biased region" description="Basic residues" evidence="1">
    <location>
        <begin position="389"/>
        <end position="403"/>
    </location>
</feature>
<evidence type="ECO:0000313" key="2">
    <source>
        <dbReference type="EMBL" id="WPK26303.1"/>
    </source>
</evidence>
<dbReference type="KEGG" id="asau:88174715"/>
<protein>
    <submittedName>
        <fullName evidence="2">Uncharacterized protein</fullName>
    </submittedName>
</protein>